<evidence type="ECO:0000256" key="4">
    <source>
        <dbReference type="ARBA" id="ARBA00023004"/>
    </source>
</evidence>
<keyword evidence="3" id="KW-0479">Metal-binding</keyword>
<dbReference type="PANTHER" id="PTHR36438">
    <property type="entry name" value="IRON-SULFUR CLUSTER REPAIR PROTEIN YTFE"/>
    <property type="match status" value="1"/>
</dbReference>
<evidence type="ECO:0000256" key="3">
    <source>
        <dbReference type="ARBA" id="ARBA00022723"/>
    </source>
</evidence>
<proteinExistence type="predicted"/>
<dbReference type="PANTHER" id="PTHR36438:SF1">
    <property type="entry name" value="IRON-SULFUR CLUSTER REPAIR PROTEIN YTFE"/>
    <property type="match status" value="1"/>
</dbReference>
<feature type="domain" description="Hemerythrin-like" evidence="5">
    <location>
        <begin position="83"/>
        <end position="182"/>
    </location>
</feature>
<accession>A0A9D1QYS5</accession>
<dbReference type="Proteomes" id="UP000824264">
    <property type="component" value="Unassembled WGS sequence"/>
</dbReference>
<dbReference type="Pfam" id="PF04405">
    <property type="entry name" value="ScdA_N"/>
    <property type="match status" value="1"/>
</dbReference>
<comment type="caution">
    <text evidence="6">The sequence shown here is derived from an EMBL/GenBank/DDBJ whole genome shotgun (WGS) entry which is preliminary data.</text>
</comment>
<keyword evidence="4" id="KW-0408">Iron</keyword>
<protein>
    <submittedName>
        <fullName evidence="6">DUF542 domain-containing protein</fullName>
    </submittedName>
</protein>
<dbReference type="GO" id="GO:0005737">
    <property type="term" value="C:cytoplasm"/>
    <property type="evidence" value="ECO:0007669"/>
    <property type="project" value="UniProtKB-SubCell"/>
</dbReference>
<dbReference type="InterPro" id="IPR019903">
    <property type="entry name" value="RIC_family"/>
</dbReference>
<dbReference type="Gene3D" id="1.20.120.520">
    <property type="entry name" value="nmb1532 protein domain like"/>
    <property type="match status" value="1"/>
</dbReference>
<dbReference type="EMBL" id="DXGI01000064">
    <property type="protein sequence ID" value="HIW77837.1"/>
    <property type="molecule type" value="Genomic_DNA"/>
</dbReference>
<organism evidence="6 7">
    <name type="scientific">Candidatus Bilophila faecipullorum</name>
    <dbReference type="NCBI Taxonomy" id="2838482"/>
    <lineage>
        <taxon>Bacteria</taxon>
        <taxon>Pseudomonadati</taxon>
        <taxon>Thermodesulfobacteriota</taxon>
        <taxon>Desulfovibrionia</taxon>
        <taxon>Desulfovibrionales</taxon>
        <taxon>Desulfovibrionaceae</taxon>
        <taxon>Bilophila</taxon>
    </lineage>
</organism>
<evidence type="ECO:0000256" key="2">
    <source>
        <dbReference type="ARBA" id="ARBA00022490"/>
    </source>
</evidence>
<comment type="subcellular location">
    <subcellularLocation>
        <location evidence="1">Cytoplasm</location>
    </subcellularLocation>
</comment>
<dbReference type="InterPro" id="IPR012312">
    <property type="entry name" value="Hemerythrin-like"/>
</dbReference>
<dbReference type="Pfam" id="PF01814">
    <property type="entry name" value="Hemerythrin"/>
    <property type="match status" value="1"/>
</dbReference>
<name>A0A9D1QYS5_9BACT</name>
<reference evidence="6" key="1">
    <citation type="journal article" date="2021" name="PeerJ">
        <title>Extensive microbial diversity within the chicken gut microbiome revealed by metagenomics and culture.</title>
        <authorList>
            <person name="Gilroy R."/>
            <person name="Ravi A."/>
            <person name="Getino M."/>
            <person name="Pursley I."/>
            <person name="Horton D.L."/>
            <person name="Alikhan N.F."/>
            <person name="Baker D."/>
            <person name="Gharbi K."/>
            <person name="Hall N."/>
            <person name="Watson M."/>
            <person name="Adriaenssens E.M."/>
            <person name="Foster-Nyarko E."/>
            <person name="Jarju S."/>
            <person name="Secka A."/>
            <person name="Antonio M."/>
            <person name="Oren A."/>
            <person name="Chaudhuri R.R."/>
            <person name="La Ragione R."/>
            <person name="Hildebrand F."/>
            <person name="Pallen M.J."/>
        </authorList>
    </citation>
    <scope>NUCLEOTIDE SEQUENCE</scope>
    <source>
        <strain evidence="6">ChiSxjej5B17-1746</strain>
    </source>
</reference>
<evidence type="ECO:0000313" key="7">
    <source>
        <dbReference type="Proteomes" id="UP000824264"/>
    </source>
</evidence>
<evidence type="ECO:0000313" key="6">
    <source>
        <dbReference type="EMBL" id="HIW77837.1"/>
    </source>
</evidence>
<dbReference type="AlphaFoldDB" id="A0A9D1QYS5"/>
<feature type="non-terminal residue" evidence="6">
    <location>
        <position position="184"/>
    </location>
</feature>
<gene>
    <name evidence="6" type="ORF">H9874_01660</name>
</gene>
<dbReference type="GO" id="GO:0046872">
    <property type="term" value="F:metal ion binding"/>
    <property type="evidence" value="ECO:0007669"/>
    <property type="project" value="UniProtKB-KW"/>
</dbReference>
<keyword evidence="2" id="KW-0963">Cytoplasm</keyword>
<evidence type="ECO:0000259" key="5">
    <source>
        <dbReference type="Pfam" id="PF01814"/>
    </source>
</evidence>
<reference evidence="6" key="2">
    <citation type="submission" date="2021-04" db="EMBL/GenBank/DDBJ databases">
        <authorList>
            <person name="Gilroy R."/>
        </authorList>
    </citation>
    <scope>NUCLEOTIDE SEQUENCE</scope>
    <source>
        <strain evidence="6">ChiSxjej5B17-1746</strain>
    </source>
</reference>
<evidence type="ECO:0000256" key="1">
    <source>
        <dbReference type="ARBA" id="ARBA00004496"/>
    </source>
</evidence>
<sequence length="184" mass="21193">MHKNWREQSIGEIVATFPLSSEVFRSAGIDFCCGGGRLLGDVIEEQGIVETNLYRALDNLAEHSESEEAAAFPEMSPEELVEHILIRHHAYLWEALPDIHARLITVLRAHGERHPELYDVYKLLSELTKEMEPHLIREESELFPSVLNQEANATQQRQTLVRILEEEHESTRDILHQLRHATND</sequence>